<dbReference type="InterPro" id="IPR004090">
    <property type="entry name" value="Chemotax_Me-accpt_rcpt"/>
</dbReference>
<dbReference type="PANTHER" id="PTHR32089:SF119">
    <property type="entry name" value="METHYL-ACCEPTING CHEMOTAXIS PROTEIN CTPL"/>
    <property type="match status" value="1"/>
</dbReference>
<keyword evidence="4" id="KW-0472">Membrane</keyword>
<dbReference type="SMART" id="SM00283">
    <property type="entry name" value="MA"/>
    <property type="match status" value="1"/>
</dbReference>
<proteinExistence type="inferred from homology"/>
<feature type="domain" description="Methyl-accepting transducer" evidence="8">
    <location>
        <begin position="271"/>
        <end position="507"/>
    </location>
</feature>
<dbReference type="PANTHER" id="PTHR32089">
    <property type="entry name" value="METHYL-ACCEPTING CHEMOTAXIS PROTEIN MCPB"/>
    <property type="match status" value="1"/>
</dbReference>
<dbReference type="Proteomes" id="UP000886602">
    <property type="component" value="Unassembled WGS sequence"/>
</dbReference>
<evidence type="ECO:0000313" key="10">
    <source>
        <dbReference type="Proteomes" id="UP000886602"/>
    </source>
</evidence>
<dbReference type="FunFam" id="1.10.287.950:FF:000001">
    <property type="entry name" value="Methyl-accepting chemotaxis sensory transducer"/>
    <property type="match status" value="1"/>
</dbReference>
<dbReference type="SUPFAM" id="SSF58104">
    <property type="entry name" value="Methyl-accepting chemotaxis protein (MCP) signaling domain"/>
    <property type="match status" value="1"/>
</dbReference>
<comment type="similarity">
    <text evidence="6">Belongs to the methyl-accepting chemotaxis (MCP) protein family.</text>
</comment>
<comment type="subcellular location">
    <subcellularLocation>
        <location evidence="1">Membrane</location>
        <topology evidence="1">Multi-pass membrane protein</topology>
    </subcellularLocation>
</comment>
<dbReference type="Pfam" id="PF12729">
    <property type="entry name" value="4HB_MCP_1"/>
    <property type="match status" value="1"/>
</dbReference>
<dbReference type="CDD" id="cd11386">
    <property type="entry name" value="MCP_signal"/>
    <property type="match status" value="1"/>
</dbReference>
<sequence>MLNRMRISTMLTLGFGVVILLMTLMVTMTHLRVTDFARSIGEINQNIYPNTTAAATIRFNVVQNWANTLILGTISNKEVVKRIDAEMASSNKIIGESFNVLKREFNTEEGRKLVAAALAAGEDFTAKRKDYIAMLADEDKDPANFFLVGPLKSSLEDYLGSINRIFAAMTARLDTETVSSLEAASQTRTINLIIGFIALVVAIGSAVLMVRTISKQLGGEVFEARNIAHEISDGNLSVNISVRSGDSSSLLASLKSMRDRLRSMAGEIQCSAQQVTETAHKVSRAAAEVAQASTSQSDATGSAAAAVEELTVSIGHLSRNADDAHTYSQQASELSQNGEAVIRSAGTEMEKIAHSVQSSSAIIAELEQRSNEISAVVNVIREIADQTNLLALNAAIEAARAGEQGRGFAVVADEVRKLAERTSNSTKEITLTVGKIQQGTQAAVHSMVSGVDQVQLGTRMAEQAGQSIGEIQSGSARVVAAVNDISSALKEQSAASNDIARSIEQIAQMVNANNVASENVAAAAIAMGSLADGLSASVRFFRL</sequence>
<dbReference type="GO" id="GO:0007165">
    <property type="term" value="P:signal transduction"/>
    <property type="evidence" value="ECO:0007669"/>
    <property type="project" value="UniProtKB-KW"/>
</dbReference>
<dbReference type="InterPro" id="IPR024478">
    <property type="entry name" value="HlyB_4HB_MCP"/>
</dbReference>
<accession>A0A9D7FLT3</accession>
<evidence type="ECO:0000256" key="4">
    <source>
        <dbReference type="ARBA" id="ARBA00023136"/>
    </source>
</evidence>
<dbReference type="Pfam" id="PF00015">
    <property type="entry name" value="MCPsignal"/>
    <property type="match status" value="1"/>
</dbReference>
<dbReference type="GO" id="GO:0006935">
    <property type="term" value="P:chemotaxis"/>
    <property type="evidence" value="ECO:0007669"/>
    <property type="project" value="InterPro"/>
</dbReference>
<dbReference type="CDD" id="cd19411">
    <property type="entry name" value="MCP2201-like_sensor"/>
    <property type="match status" value="1"/>
</dbReference>
<dbReference type="EMBL" id="JADJNC010000025">
    <property type="protein sequence ID" value="MBK7424181.1"/>
    <property type="molecule type" value="Genomic_DNA"/>
</dbReference>
<comment type="caution">
    <text evidence="9">The sequence shown here is derived from an EMBL/GenBank/DDBJ whole genome shotgun (WGS) entry which is preliminary data.</text>
</comment>
<organism evidence="9 10">
    <name type="scientific">Candidatus Propionivibrio dominans</name>
    <dbReference type="NCBI Taxonomy" id="2954373"/>
    <lineage>
        <taxon>Bacteria</taxon>
        <taxon>Pseudomonadati</taxon>
        <taxon>Pseudomonadota</taxon>
        <taxon>Betaproteobacteria</taxon>
        <taxon>Rhodocyclales</taxon>
        <taxon>Rhodocyclaceae</taxon>
        <taxon>Propionivibrio</taxon>
    </lineage>
</organism>
<evidence type="ECO:0000256" key="5">
    <source>
        <dbReference type="ARBA" id="ARBA00023224"/>
    </source>
</evidence>
<dbReference type="AlphaFoldDB" id="A0A9D7FLT3"/>
<keyword evidence="5 7" id="KW-0807">Transducer</keyword>
<evidence type="ECO:0000313" key="9">
    <source>
        <dbReference type="EMBL" id="MBK7424181.1"/>
    </source>
</evidence>
<keyword evidence="3" id="KW-1133">Transmembrane helix</keyword>
<dbReference type="GO" id="GO:0016020">
    <property type="term" value="C:membrane"/>
    <property type="evidence" value="ECO:0007669"/>
    <property type="project" value="UniProtKB-SubCell"/>
</dbReference>
<reference evidence="9" key="1">
    <citation type="submission" date="2020-10" db="EMBL/GenBank/DDBJ databases">
        <title>Connecting structure to function with the recovery of over 1000 high-quality activated sludge metagenome-assembled genomes encoding full-length rRNA genes using long-read sequencing.</title>
        <authorList>
            <person name="Singleton C.M."/>
            <person name="Petriglieri F."/>
            <person name="Kristensen J.M."/>
            <person name="Kirkegaard R.H."/>
            <person name="Michaelsen T.Y."/>
            <person name="Andersen M.H."/>
            <person name="Karst S.M."/>
            <person name="Dueholm M.S."/>
            <person name="Nielsen P.H."/>
            <person name="Albertsen M."/>
        </authorList>
    </citation>
    <scope>NUCLEOTIDE SEQUENCE</scope>
    <source>
        <strain evidence="9">EsbW_18-Q3-R4-48_MAXAC.044</strain>
    </source>
</reference>
<evidence type="ECO:0000259" key="8">
    <source>
        <dbReference type="PROSITE" id="PS50111"/>
    </source>
</evidence>
<protein>
    <submittedName>
        <fullName evidence="9">MCP four helix bundle domain-containing protein</fullName>
    </submittedName>
</protein>
<dbReference type="InterPro" id="IPR047347">
    <property type="entry name" value="YvaQ-like_sensor"/>
</dbReference>
<evidence type="ECO:0000256" key="3">
    <source>
        <dbReference type="ARBA" id="ARBA00022989"/>
    </source>
</evidence>
<name>A0A9D7FLT3_9RHOO</name>
<evidence type="ECO:0000256" key="7">
    <source>
        <dbReference type="PROSITE-ProRule" id="PRU00284"/>
    </source>
</evidence>
<dbReference type="Gene3D" id="1.10.287.950">
    <property type="entry name" value="Methyl-accepting chemotaxis protein"/>
    <property type="match status" value="1"/>
</dbReference>
<dbReference type="PRINTS" id="PR00260">
    <property type="entry name" value="CHEMTRNSDUCR"/>
</dbReference>
<dbReference type="GO" id="GO:0004888">
    <property type="term" value="F:transmembrane signaling receptor activity"/>
    <property type="evidence" value="ECO:0007669"/>
    <property type="project" value="InterPro"/>
</dbReference>
<keyword evidence="2" id="KW-0812">Transmembrane</keyword>
<dbReference type="InterPro" id="IPR004089">
    <property type="entry name" value="MCPsignal_dom"/>
</dbReference>
<evidence type="ECO:0000256" key="1">
    <source>
        <dbReference type="ARBA" id="ARBA00004141"/>
    </source>
</evidence>
<evidence type="ECO:0000256" key="2">
    <source>
        <dbReference type="ARBA" id="ARBA00022692"/>
    </source>
</evidence>
<evidence type="ECO:0000256" key="6">
    <source>
        <dbReference type="ARBA" id="ARBA00029447"/>
    </source>
</evidence>
<dbReference type="PROSITE" id="PS50111">
    <property type="entry name" value="CHEMOTAXIS_TRANSDUC_2"/>
    <property type="match status" value="1"/>
</dbReference>
<gene>
    <name evidence="9" type="ORF">IPJ48_14505</name>
</gene>